<accession>A0ABS1JHB1</accession>
<protein>
    <submittedName>
        <fullName evidence="2">Uncharacterized protein</fullName>
    </submittedName>
</protein>
<feature type="region of interest" description="Disordered" evidence="1">
    <location>
        <begin position="32"/>
        <end position="79"/>
    </location>
</feature>
<comment type="caution">
    <text evidence="2">The sequence shown here is derived from an EMBL/GenBank/DDBJ whole genome shotgun (WGS) entry which is preliminary data.</text>
</comment>
<dbReference type="RefSeq" id="WP_201686857.1">
    <property type="nucleotide sequence ID" value="NZ_JAEQND010000001.1"/>
</dbReference>
<evidence type="ECO:0000313" key="2">
    <source>
        <dbReference type="EMBL" id="MBL0423608.1"/>
    </source>
</evidence>
<evidence type="ECO:0000256" key="1">
    <source>
        <dbReference type="SAM" id="MobiDB-lite"/>
    </source>
</evidence>
<dbReference type="EMBL" id="JAEQND010000001">
    <property type="protein sequence ID" value="MBL0423608.1"/>
    <property type="molecule type" value="Genomic_DNA"/>
</dbReference>
<feature type="compositionally biased region" description="Polar residues" evidence="1">
    <location>
        <begin position="59"/>
        <end position="70"/>
    </location>
</feature>
<reference evidence="2 3" key="1">
    <citation type="journal article" date="2017" name="Int. J. Syst. Evol. Microbiol.">
        <title>Ramlibacter alkalitolerans sp. nov., alkali-tolerant bacterium isolated from soil of ginseng.</title>
        <authorList>
            <person name="Lee D.H."/>
            <person name="Cha C.J."/>
        </authorList>
    </citation>
    <scope>NUCLEOTIDE SEQUENCE [LARGE SCALE GENOMIC DNA]</scope>
    <source>
        <strain evidence="2 3">KACC 19305</strain>
    </source>
</reference>
<organism evidence="2 3">
    <name type="scientific">Ramlibacter alkalitolerans</name>
    <dbReference type="NCBI Taxonomy" id="2039631"/>
    <lineage>
        <taxon>Bacteria</taxon>
        <taxon>Pseudomonadati</taxon>
        <taxon>Pseudomonadota</taxon>
        <taxon>Betaproteobacteria</taxon>
        <taxon>Burkholderiales</taxon>
        <taxon>Comamonadaceae</taxon>
        <taxon>Ramlibacter</taxon>
    </lineage>
</organism>
<keyword evidence="3" id="KW-1185">Reference proteome</keyword>
<dbReference type="Proteomes" id="UP000622707">
    <property type="component" value="Unassembled WGS sequence"/>
</dbReference>
<name>A0ABS1JHB1_9BURK</name>
<sequence length="79" mass="8568">MKSSGRKDEENGDAAAASERARALFQRLLQKLTRPALPAPEDEQPADSLLPAGKRSGRGTDSLTPYLSNHRNTRPGPLE</sequence>
<gene>
    <name evidence="2" type="ORF">JI746_00710</name>
</gene>
<proteinExistence type="predicted"/>
<evidence type="ECO:0000313" key="3">
    <source>
        <dbReference type="Proteomes" id="UP000622707"/>
    </source>
</evidence>